<sequence>MTHDWSRYGRSPDRPYRGHVRLHTALLGDATALRREELLTATVGGMAPSDSYA</sequence>
<dbReference type="Proteomes" id="UP001500630">
    <property type="component" value="Unassembled WGS sequence"/>
</dbReference>
<name>A0ABP6XIC3_9ACTN</name>
<keyword evidence="2" id="KW-1185">Reference proteome</keyword>
<proteinExistence type="predicted"/>
<dbReference type="RefSeq" id="WP_345565750.1">
    <property type="nucleotide sequence ID" value="NZ_BAABDQ010000011.1"/>
</dbReference>
<organism evidence="1 2">
    <name type="scientific">Nonomuraea rosea</name>
    <dbReference type="NCBI Taxonomy" id="638574"/>
    <lineage>
        <taxon>Bacteria</taxon>
        <taxon>Bacillati</taxon>
        <taxon>Actinomycetota</taxon>
        <taxon>Actinomycetes</taxon>
        <taxon>Streptosporangiales</taxon>
        <taxon>Streptosporangiaceae</taxon>
        <taxon>Nonomuraea</taxon>
    </lineage>
</organism>
<evidence type="ECO:0000313" key="2">
    <source>
        <dbReference type="Proteomes" id="UP001500630"/>
    </source>
</evidence>
<protein>
    <submittedName>
        <fullName evidence="1">Uncharacterized protein</fullName>
    </submittedName>
</protein>
<gene>
    <name evidence="1" type="ORF">GCM10022419_053000</name>
</gene>
<accession>A0ABP6XIC3</accession>
<comment type="caution">
    <text evidence="1">The sequence shown here is derived from an EMBL/GenBank/DDBJ whole genome shotgun (WGS) entry which is preliminary data.</text>
</comment>
<reference evidence="2" key="1">
    <citation type="journal article" date="2019" name="Int. J. Syst. Evol. Microbiol.">
        <title>The Global Catalogue of Microorganisms (GCM) 10K type strain sequencing project: providing services to taxonomists for standard genome sequencing and annotation.</title>
        <authorList>
            <consortium name="The Broad Institute Genomics Platform"/>
            <consortium name="The Broad Institute Genome Sequencing Center for Infectious Disease"/>
            <person name="Wu L."/>
            <person name="Ma J."/>
        </authorList>
    </citation>
    <scope>NUCLEOTIDE SEQUENCE [LARGE SCALE GENOMIC DNA]</scope>
    <source>
        <strain evidence="2">JCM 17326</strain>
    </source>
</reference>
<dbReference type="EMBL" id="BAABDQ010000011">
    <property type="protein sequence ID" value="GAA3565731.1"/>
    <property type="molecule type" value="Genomic_DNA"/>
</dbReference>
<evidence type="ECO:0000313" key="1">
    <source>
        <dbReference type="EMBL" id="GAA3565731.1"/>
    </source>
</evidence>